<protein>
    <submittedName>
        <fullName evidence="2">Zinc dependent phospholipase C family protein</fullName>
    </submittedName>
</protein>
<name>A0A7X2NT95_9FIRM</name>
<gene>
    <name evidence="2" type="ORF">FYJ51_09795</name>
</gene>
<dbReference type="InterPro" id="IPR029002">
    <property type="entry name" value="PLPC/GPLD1"/>
</dbReference>
<dbReference type="Proteomes" id="UP000461880">
    <property type="component" value="Unassembled WGS sequence"/>
</dbReference>
<accession>A0A7X2NT95</accession>
<proteinExistence type="predicted"/>
<reference evidence="2 3" key="1">
    <citation type="submission" date="2019-08" db="EMBL/GenBank/DDBJ databases">
        <title>In-depth cultivation of the pig gut microbiome towards novel bacterial diversity and tailored functional studies.</title>
        <authorList>
            <person name="Wylensek D."/>
            <person name="Hitch T.C.A."/>
            <person name="Clavel T."/>
        </authorList>
    </citation>
    <scope>NUCLEOTIDE SEQUENCE [LARGE SCALE GENOMIC DNA]</scope>
    <source>
        <strain evidence="2 3">Oil+RF-744-GAM-WT-6</strain>
    </source>
</reference>
<keyword evidence="3" id="KW-1185">Reference proteome</keyword>
<organism evidence="2 3">
    <name type="scientific">Stecheria intestinalis</name>
    <dbReference type="NCBI Taxonomy" id="2606630"/>
    <lineage>
        <taxon>Bacteria</taxon>
        <taxon>Bacillati</taxon>
        <taxon>Bacillota</taxon>
        <taxon>Erysipelotrichia</taxon>
        <taxon>Erysipelotrichales</taxon>
        <taxon>Erysipelotrichaceae</taxon>
        <taxon>Stecheria</taxon>
    </lineage>
</organism>
<sequence length="287" mass="32539">MPAATTHTEFARKVYNSLPFSIQQEITDPHAYFLGSQGPDYMFFSRAYVLPGSLSKYGNMMHHTKVREAILYLHTHCASSGVLKSYFYGFMTHYALDSKMHPHINREAKKIHDTVGTFEGEAHFRIEAELDAWVLQKEKKSYRVFKDVKVSDSAAEAIGTLYEGLFHTVYGMEIPAKRFEDSCHDVSTFTKMIAPGSSAKYHTVIRLETLAKQPHMISAMMLDEKDPSVLPLLNPNHEAREVPGQPGVTDSRDLPEQLEDAKQFALKLITKFDPEDLNYDFIGEPAD</sequence>
<feature type="domain" description="Phospholipase C/D" evidence="1">
    <location>
        <begin position="6"/>
        <end position="157"/>
    </location>
</feature>
<evidence type="ECO:0000313" key="3">
    <source>
        <dbReference type="Proteomes" id="UP000461880"/>
    </source>
</evidence>
<dbReference type="EMBL" id="VUMN01000025">
    <property type="protein sequence ID" value="MSS59186.1"/>
    <property type="molecule type" value="Genomic_DNA"/>
</dbReference>
<evidence type="ECO:0000313" key="2">
    <source>
        <dbReference type="EMBL" id="MSS59186.1"/>
    </source>
</evidence>
<dbReference type="Pfam" id="PF00882">
    <property type="entry name" value="Zn_dep_PLPC"/>
    <property type="match status" value="1"/>
</dbReference>
<dbReference type="RefSeq" id="WP_105303360.1">
    <property type="nucleotide sequence ID" value="NZ_VUMN01000025.1"/>
</dbReference>
<comment type="caution">
    <text evidence="2">The sequence shown here is derived from an EMBL/GenBank/DDBJ whole genome shotgun (WGS) entry which is preliminary data.</text>
</comment>
<dbReference type="AlphaFoldDB" id="A0A7X2NT95"/>
<evidence type="ECO:0000259" key="1">
    <source>
        <dbReference type="Pfam" id="PF00882"/>
    </source>
</evidence>